<proteinExistence type="predicted"/>
<dbReference type="Proteomes" id="UP001145114">
    <property type="component" value="Unassembled WGS sequence"/>
</dbReference>
<sequence length="136" mass="14682">MPDFEKPVPSHRLLEDLLASPLDVGDPMDGSDMDCMHEDPLLSLTAGDVPAWEALHDTAANDDDDDDDDDDDRASQSAEAISAPQLSQCAWPQVLLVDDTYSVIDSGIDESVMLPSLALPTVSRVPLPFDSLTKAF</sequence>
<name>A0ACC1HGQ3_9FUNG</name>
<organism evidence="1 2">
    <name type="scientific">Spiromyces aspiralis</name>
    <dbReference type="NCBI Taxonomy" id="68401"/>
    <lineage>
        <taxon>Eukaryota</taxon>
        <taxon>Fungi</taxon>
        <taxon>Fungi incertae sedis</taxon>
        <taxon>Zoopagomycota</taxon>
        <taxon>Kickxellomycotina</taxon>
        <taxon>Kickxellomycetes</taxon>
        <taxon>Kickxellales</taxon>
        <taxon>Kickxellaceae</taxon>
        <taxon>Spiromyces</taxon>
    </lineage>
</organism>
<evidence type="ECO:0000313" key="2">
    <source>
        <dbReference type="Proteomes" id="UP001145114"/>
    </source>
</evidence>
<gene>
    <name evidence="1" type="ORF">EV182_003065</name>
</gene>
<comment type="caution">
    <text evidence="1">The sequence shown here is derived from an EMBL/GenBank/DDBJ whole genome shotgun (WGS) entry which is preliminary data.</text>
</comment>
<protein>
    <submittedName>
        <fullName evidence="1">Uncharacterized protein</fullName>
    </submittedName>
</protein>
<feature type="non-terminal residue" evidence="1">
    <location>
        <position position="136"/>
    </location>
</feature>
<evidence type="ECO:0000313" key="1">
    <source>
        <dbReference type="EMBL" id="KAJ1674545.1"/>
    </source>
</evidence>
<accession>A0ACC1HGQ3</accession>
<reference evidence="1" key="1">
    <citation type="submission" date="2022-06" db="EMBL/GenBank/DDBJ databases">
        <title>Phylogenomic reconstructions and comparative analyses of Kickxellomycotina fungi.</title>
        <authorList>
            <person name="Reynolds N.K."/>
            <person name="Stajich J.E."/>
            <person name="Barry K."/>
            <person name="Grigoriev I.V."/>
            <person name="Crous P."/>
            <person name="Smith M.E."/>
        </authorList>
    </citation>
    <scope>NUCLEOTIDE SEQUENCE</scope>
    <source>
        <strain evidence="1">RSA 2271</strain>
    </source>
</reference>
<dbReference type="EMBL" id="JAMZIH010005879">
    <property type="protein sequence ID" value="KAJ1674545.1"/>
    <property type="molecule type" value="Genomic_DNA"/>
</dbReference>
<keyword evidence="2" id="KW-1185">Reference proteome</keyword>